<dbReference type="Gene3D" id="3.80.10.10">
    <property type="entry name" value="Ribonuclease Inhibitor"/>
    <property type="match status" value="2"/>
</dbReference>
<keyword evidence="2" id="KW-0677">Repeat</keyword>
<dbReference type="PANTHER" id="PTHR11017:SF573">
    <property type="entry name" value="ADP-RIBOSYL CYCLASE_CYCLIC ADP-RIBOSE HYDROLASE"/>
    <property type="match status" value="1"/>
</dbReference>
<dbReference type="InterPro" id="IPR032675">
    <property type="entry name" value="LRR_dom_sf"/>
</dbReference>
<dbReference type="EMBL" id="QGNW01001333">
    <property type="protein sequence ID" value="RVW45291.1"/>
    <property type="molecule type" value="Genomic_DNA"/>
</dbReference>
<evidence type="ECO:0000259" key="4">
    <source>
        <dbReference type="PROSITE" id="PS50104"/>
    </source>
</evidence>
<organism evidence="5 6">
    <name type="scientific">Vitis vinifera</name>
    <name type="common">Grape</name>
    <dbReference type="NCBI Taxonomy" id="29760"/>
    <lineage>
        <taxon>Eukaryota</taxon>
        <taxon>Viridiplantae</taxon>
        <taxon>Streptophyta</taxon>
        <taxon>Embryophyta</taxon>
        <taxon>Tracheophyta</taxon>
        <taxon>Spermatophyta</taxon>
        <taxon>Magnoliopsida</taxon>
        <taxon>eudicotyledons</taxon>
        <taxon>Gunneridae</taxon>
        <taxon>Pentapetalae</taxon>
        <taxon>rosids</taxon>
        <taxon>Vitales</taxon>
        <taxon>Vitaceae</taxon>
        <taxon>Viteae</taxon>
        <taxon>Vitis</taxon>
    </lineage>
</organism>
<dbReference type="GO" id="GO:0006952">
    <property type="term" value="P:defense response"/>
    <property type="evidence" value="ECO:0007669"/>
    <property type="project" value="UniProtKB-KW"/>
</dbReference>
<dbReference type="Pfam" id="PF23286">
    <property type="entry name" value="LRR_13"/>
    <property type="match status" value="1"/>
</dbReference>
<sequence>MDDQLRRGQEISPALVKAIEESRFSVIVFSKNYASSTWCLEELVKIIDCTMAMGHAALPVFYNMDPSHVRKQTGSFAQAFAKHEEVYKEQMEKVIKWRVALTEAANISGWDSRASLKHASTGFSSISILRSSSCRLLRNISNKLIGTSSCYAEGLVGMDSPLCIGLDNVRSVGIWGMGVIGISNTRINFVKDRLHSKRILIVLDDVDNLERLEYLAGNHDWGLEDSEAFQLFCQYAFKHNDPGEDYMQLCYDVIHYSKGLPLALKVLGAFLYSKSIHEWKSELDKLKRIPNMEIQNVLKMGFDGLDNKERDIFLDIACFCKWEDKDFVTEILASCGFFPDIGIRVLIDKSLIIVSDNKLCMYDLLQEMGWEIVWQESLKYPEKHNRLWIHEDVSDALTRNTGTKVVEGIVLDLSASKELHFSFDAFMKMNKLRLLKVCNMLLCGSFEYFSWKELCADSDACTRMNKLNQFKDYCLKLKELPEVLENMGSLLELFLYGTAIKKLPSSIQHLSGLVLLNLRECKSLAILPHSIRKLKSLQTLILSGCSKLDNLPKGLGSLQGLEKLEAAGTAIKELPPSISLLENLEVLSFEGCKGLESNPRNSLPSFQLLPAEIGRSRGFQLHSFFGLRSLRKLNLSDCNILEGAIPNDFSSLCSLEYLDLSRNNFVTLPASLNQLSQLKGLRLGYCKRLQSLPELPSSIEEIDAPDCTVTENILCPSSVYRSKELVQPTEYRLHSNGTSASKLVYTRLMGLAVCAIFVVKGAVHDCPGNIFCHLNLTQGKTGHLFAPINQEHQNSSDEGHRFIKSDHMWLGYQPISRIGIGHANWLNKLSQIQASFQVYGPSYGVKKCGVHLLYQQDEKEGNQPEFQCSTTDENSSFFTIKDYGGRKLVDTPRDIYTYLQGRRVWKLLENARDIHTYLHLARRPLEKCGVF</sequence>
<dbReference type="InterPro" id="IPR058192">
    <property type="entry name" value="WHD_ROQ1-like"/>
</dbReference>
<dbReference type="GO" id="GO:0043531">
    <property type="term" value="F:ADP binding"/>
    <property type="evidence" value="ECO:0007669"/>
    <property type="project" value="InterPro"/>
</dbReference>
<dbReference type="OrthoDB" id="1936883at2759"/>
<dbReference type="SUPFAM" id="SSF52058">
    <property type="entry name" value="L domain-like"/>
    <property type="match status" value="1"/>
</dbReference>
<dbReference type="InterPro" id="IPR035897">
    <property type="entry name" value="Toll_tir_struct_dom_sf"/>
</dbReference>
<dbReference type="Pfam" id="PF01582">
    <property type="entry name" value="TIR"/>
    <property type="match status" value="1"/>
</dbReference>
<dbReference type="SUPFAM" id="SSF52200">
    <property type="entry name" value="Toll/Interleukin receptor TIR domain"/>
    <property type="match status" value="1"/>
</dbReference>
<dbReference type="InterPro" id="IPR044974">
    <property type="entry name" value="Disease_R_plants"/>
</dbReference>
<dbReference type="Pfam" id="PF00560">
    <property type="entry name" value="LRR_1"/>
    <property type="match status" value="2"/>
</dbReference>
<keyword evidence="1" id="KW-0433">Leucine-rich repeat</keyword>
<name>A0A438EBW2_VITVI</name>
<dbReference type="InterPro" id="IPR036390">
    <property type="entry name" value="WH_DNA-bd_sf"/>
</dbReference>
<evidence type="ECO:0000256" key="1">
    <source>
        <dbReference type="ARBA" id="ARBA00022614"/>
    </source>
</evidence>
<dbReference type="Gene3D" id="1.10.8.430">
    <property type="entry name" value="Helical domain of apoptotic protease-activating factors"/>
    <property type="match status" value="1"/>
</dbReference>
<dbReference type="InterPro" id="IPR027417">
    <property type="entry name" value="P-loop_NTPase"/>
</dbReference>
<comment type="caution">
    <text evidence="5">The sequence shown here is derived from an EMBL/GenBank/DDBJ whole genome shotgun (WGS) entry which is preliminary data.</text>
</comment>
<dbReference type="InterPro" id="IPR003591">
    <property type="entry name" value="Leu-rich_rpt_typical-subtyp"/>
</dbReference>
<protein>
    <submittedName>
        <fullName evidence="5">TMV resistance protein N</fullName>
    </submittedName>
</protein>
<gene>
    <name evidence="5" type="primary">N_340</name>
    <name evidence="5" type="ORF">CK203_092489</name>
</gene>
<dbReference type="Proteomes" id="UP000288805">
    <property type="component" value="Unassembled WGS sequence"/>
</dbReference>
<dbReference type="AlphaFoldDB" id="A0A438EBW2"/>
<dbReference type="Pfam" id="PF23282">
    <property type="entry name" value="WHD_ROQ1"/>
    <property type="match status" value="1"/>
</dbReference>
<dbReference type="InterPro" id="IPR001611">
    <property type="entry name" value="Leu-rich_rpt"/>
</dbReference>
<evidence type="ECO:0000313" key="5">
    <source>
        <dbReference type="EMBL" id="RVW45291.1"/>
    </source>
</evidence>
<keyword evidence="3" id="KW-0611">Plant defense</keyword>
<feature type="domain" description="TIR" evidence="4">
    <location>
        <begin position="1"/>
        <end position="144"/>
    </location>
</feature>
<evidence type="ECO:0000313" key="6">
    <source>
        <dbReference type="Proteomes" id="UP000288805"/>
    </source>
</evidence>
<dbReference type="InterPro" id="IPR042197">
    <property type="entry name" value="Apaf_helical"/>
</dbReference>
<evidence type="ECO:0000256" key="3">
    <source>
        <dbReference type="ARBA" id="ARBA00022821"/>
    </source>
</evidence>
<dbReference type="FunFam" id="1.10.8.430:FF:000002">
    <property type="entry name" value="Disease resistance protein (TIR-NBS-LRR class)"/>
    <property type="match status" value="1"/>
</dbReference>
<dbReference type="InterPro" id="IPR000157">
    <property type="entry name" value="TIR_dom"/>
</dbReference>
<dbReference type="SMART" id="SM00255">
    <property type="entry name" value="TIR"/>
    <property type="match status" value="1"/>
</dbReference>
<dbReference type="PROSITE" id="PS51450">
    <property type="entry name" value="LRR"/>
    <property type="match status" value="1"/>
</dbReference>
<dbReference type="InterPro" id="IPR058546">
    <property type="entry name" value="RPS4B/Roq1-like_LRR"/>
</dbReference>
<reference evidence="5 6" key="1">
    <citation type="journal article" date="2018" name="PLoS Genet.">
        <title>Population sequencing reveals clonal diversity and ancestral inbreeding in the grapevine cultivar Chardonnay.</title>
        <authorList>
            <person name="Roach M.J."/>
            <person name="Johnson D.L."/>
            <person name="Bohlmann J."/>
            <person name="van Vuuren H.J."/>
            <person name="Jones S.J."/>
            <person name="Pretorius I.S."/>
            <person name="Schmidt S.A."/>
            <person name="Borneman A.R."/>
        </authorList>
    </citation>
    <scope>NUCLEOTIDE SEQUENCE [LARGE SCALE GENOMIC DNA]</scope>
    <source>
        <strain evidence="6">cv. Chardonnay</strain>
        <tissue evidence="5">Leaf</tissue>
    </source>
</reference>
<dbReference type="PROSITE" id="PS50104">
    <property type="entry name" value="TIR"/>
    <property type="match status" value="1"/>
</dbReference>
<dbReference type="SUPFAM" id="SSF46785">
    <property type="entry name" value="Winged helix' DNA-binding domain"/>
    <property type="match status" value="1"/>
</dbReference>
<proteinExistence type="predicted"/>
<dbReference type="PANTHER" id="PTHR11017">
    <property type="entry name" value="LEUCINE-RICH REPEAT-CONTAINING PROTEIN"/>
    <property type="match status" value="1"/>
</dbReference>
<dbReference type="PRINTS" id="PR00364">
    <property type="entry name" value="DISEASERSIST"/>
</dbReference>
<dbReference type="GO" id="GO:0007165">
    <property type="term" value="P:signal transduction"/>
    <property type="evidence" value="ECO:0007669"/>
    <property type="project" value="InterPro"/>
</dbReference>
<dbReference type="Gene3D" id="3.40.50.10140">
    <property type="entry name" value="Toll/interleukin-1 receptor homology (TIR) domain"/>
    <property type="match status" value="1"/>
</dbReference>
<dbReference type="SMART" id="SM00369">
    <property type="entry name" value="LRR_TYP"/>
    <property type="match status" value="4"/>
</dbReference>
<accession>A0A438EBW2</accession>
<evidence type="ECO:0000256" key="2">
    <source>
        <dbReference type="ARBA" id="ARBA00022737"/>
    </source>
</evidence>
<dbReference type="SUPFAM" id="SSF52540">
    <property type="entry name" value="P-loop containing nucleoside triphosphate hydrolases"/>
    <property type="match status" value="1"/>
</dbReference>